<dbReference type="AlphaFoldDB" id="A0A4Y1RGH7"/>
<dbReference type="EMBL" id="AP019301">
    <property type="protein sequence ID" value="BBH03409.1"/>
    <property type="molecule type" value="Genomic_DNA"/>
</dbReference>
<reference evidence="1" key="1">
    <citation type="journal article" date="2019" name="Science">
        <title>Mutation of a bHLH transcription factor allowed almond domestication.</title>
        <authorList>
            <person name="Sanchez-Perez R."/>
            <person name="Pavan S."/>
            <person name="Mazzeo R."/>
            <person name="Moldovan C."/>
            <person name="Aiese Cigliano R."/>
            <person name="Del Cueto J."/>
            <person name="Ricciardi F."/>
            <person name="Lotti C."/>
            <person name="Ricciardi L."/>
            <person name="Dicenta F."/>
            <person name="Lopez-Marques R.L."/>
            <person name="Lindberg Moller B."/>
        </authorList>
    </citation>
    <scope>NUCLEOTIDE SEQUENCE</scope>
</reference>
<sequence>MKSCQMGFLPPKQIFLHLYVNDERYFKLLIHHLRWLRTNSSLSSGFFRSTTPSESCQYLSKLFLSNRTLLDQMTKTLVVETPVSSIFWTLTPWNNILIVAKTWKN</sequence>
<proteinExistence type="predicted"/>
<protein>
    <submittedName>
        <fullName evidence="1">Uncharacterized protein</fullName>
    </submittedName>
</protein>
<gene>
    <name evidence="1" type="ORF">Prudu_014274</name>
</gene>
<evidence type="ECO:0000313" key="1">
    <source>
        <dbReference type="EMBL" id="BBH03409.1"/>
    </source>
</evidence>
<organism evidence="1">
    <name type="scientific">Prunus dulcis</name>
    <name type="common">Almond</name>
    <name type="synonym">Amygdalus dulcis</name>
    <dbReference type="NCBI Taxonomy" id="3755"/>
    <lineage>
        <taxon>Eukaryota</taxon>
        <taxon>Viridiplantae</taxon>
        <taxon>Streptophyta</taxon>
        <taxon>Embryophyta</taxon>
        <taxon>Tracheophyta</taxon>
        <taxon>Spermatophyta</taxon>
        <taxon>Magnoliopsida</taxon>
        <taxon>eudicotyledons</taxon>
        <taxon>Gunneridae</taxon>
        <taxon>Pentapetalae</taxon>
        <taxon>rosids</taxon>
        <taxon>fabids</taxon>
        <taxon>Rosales</taxon>
        <taxon>Rosaceae</taxon>
        <taxon>Amygdaloideae</taxon>
        <taxon>Amygdaleae</taxon>
        <taxon>Prunus</taxon>
    </lineage>
</organism>
<accession>A0A4Y1RGH7</accession>
<name>A0A4Y1RGH7_PRUDU</name>